<evidence type="ECO:0000313" key="1">
    <source>
        <dbReference type="EMBL" id="MDT0319619.1"/>
    </source>
</evidence>
<dbReference type="Proteomes" id="UP001183420">
    <property type="component" value="Unassembled WGS sequence"/>
</dbReference>
<protein>
    <submittedName>
        <fullName evidence="1">OsmC family protein</fullName>
    </submittedName>
</protein>
<dbReference type="InterPro" id="IPR015946">
    <property type="entry name" value="KH_dom-like_a/b"/>
</dbReference>
<evidence type="ECO:0000313" key="2">
    <source>
        <dbReference type="Proteomes" id="UP001183420"/>
    </source>
</evidence>
<dbReference type="InterPro" id="IPR003718">
    <property type="entry name" value="OsmC/Ohr_fam"/>
</dbReference>
<name>A0ABU2LPW1_9ACTN</name>
<dbReference type="PANTHER" id="PTHR42830:SF2">
    <property type="entry name" value="OSMC_OHR FAMILY PROTEIN"/>
    <property type="match status" value="1"/>
</dbReference>
<dbReference type="InterPro" id="IPR052707">
    <property type="entry name" value="OsmC_Ohr_Peroxiredoxin"/>
</dbReference>
<dbReference type="InterPro" id="IPR036102">
    <property type="entry name" value="OsmC/Ohrsf"/>
</dbReference>
<reference evidence="2" key="1">
    <citation type="submission" date="2023-07" db="EMBL/GenBank/DDBJ databases">
        <title>30 novel species of actinomycetes from the DSMZ collection.</title>
        <authorList>
            <person name="Nouioui I."/>
        </authorList>
    </citation>
    <scope>NUCLEOTIDE SEQUENCE [LARGE SCALE GENOMIC DNA]</scope>
    <source>
        <strain evidence="2">DSM 44918</strain>
    </source>
</reference>
<dbReference type="Gene3D" id="3.30.300.20">
    <property type="match status" value="1"/>
</dbReference>
<dbReference type="Pfam" id="PF02566">
    <property type="entry name" value="OsmC"/>
    <property type="match status" value="1"/>
</dbReference>
<dbReference type="RefSeq" id="WP_311599032.1">
    <property type="nucleotide sequence ID" value="NZ_JAVREM010000015.1"/>
</dbReference>
<keyword evidence="2" id="KW-1185">Reference proteome</keyword>
<accession>A0ABU2LPW1</accession>
<comment type="caution">
    <text evidence="1">The sequence shown here is derived from an EMBL/GenBank/DDBJ whole genome shotgun (WGS) entry which is preliminary data.</text>
</comment>
<dbReference type="EMBL" id="JAVREM010000015">
    <property type="protein sequence ID" value="MDT0319619.1"/>
    <property type="molecule type" value="Genomic_DNA"/>
</dbReference>
<sequence>MSRTREHGYAVTVRWAGNTGEGTAGYRSYSRDTEITAAGKPTMIVASADRTFVGDPERWNPEEMLVAALSQCHMLSYLALCALKGVVVTGYEDVARGTMEEGAGIAGHFTDVVLAPVVTVAEESMLPAATELHEDAHRACFIANSVNFPVRHTPEIRVGR</sequence>
<dbReference type="PANTHER" id="PTHR42830">
    <property type="entry name" value="OSMOTICALLY INDUCIBLE FAMILY PROTEIN"/>
    <property type="match status" value="1"/>
</dbReference>
<dbReference type="SUPFAM" id="SSF82784">
    <property type="entry name" value="OsmC-like"/>
    <property type="match status" value="1"/>
</dbReference>
<organism evidence="1 2">
    <name type="scientific">Streptomyces millisiae</name>
    <dbReference type="NCBI Taxonomy" id="3075542"/>
    <lineage>
        <taxon>Bacteria</taxon>
        <taxon>Bacillati</taxon>
        <taxon>Actinomycetota</taxon>
        <taxon>Actinomycetes</taxon>
        <taxon>Kitasatosporales</taxon>
        <taxon>Streptomycetaceae</taxon>
        <taxon>Streptomyces</taxon>
    </lineage>
</organism>
<proteinExistence type="predicted"/>
<gene>
    <name evidence="1" type="ORF">RNC47_14870</name>
</gene>